<reference evidence="2" key="1">
    <citation type="submission" date="2016-11" db="UniProtKB">
        <authorList>
            <consortium name="WormBaseParasite"/>
        </authorList>
    </citation>
    <scope>IDENTIFICATION</scope>
    <source>
        <strain evidence="2">KR3021</strain>
    </source>
</reference>
<proteinExistence type="predicted"/>
<sequence>MAFKLKICLKEIQDNDSIDSGFKSSIKCSSEDIPKLCEPNEIKIAKKFTRHNAWPSSHEIRTGLWQVVSKDADFEASREVFKEKMNDLINSGISMIEPNFLSVDGIIIQDHDLKENGVVLLQRLLIIIEYTRPELTYVPAIYSISAIFIHFIEADEAFAVLNRLLGQSNKFLIQSELSYEASAYTLLALLKKYKSKVYRHLEQRCRSTNEKDLVQPLKNWYEWIFKHLPFDYLVRVIDCFVIEGHKFLLRIGIAIIYLWYKNRSKHPLSLLDTPIDQCVEDVNQQLIATSSAVPVSFQTMIDIGIAIKNFKMSTVDRFQKHYEDQVREEVNERRVRKQATGVKYMNHLFSTVFTSRIVNADTAQALMRALPERLQLETPILLFNLSSQGTSFVNLWNKIDEAEQSLFIIKTMKGDVFGGYASSSWVERKDVKERSRSKFFGTGECFVFKIDKSCKIPVIYNWIGSKNPDEADRASQMFMAAGDKFLILGSGSGDAIAIREDLCQGVSYECNTFASPALASERAFEIQELEVFSIHSGCN</sequence>
<evidence type="ECO:0000313" key="2">
    <source>
        <dbReference type="WBParaSite" id="RSKR_0000297700.1"/>
    </source>
</evidence>
<accession>A0AC35TPH3</accession>
<protein>
    <submittedName>
        <fullName evidence="2">Rab-GAP TBC domain-containing protein</fullName>
    </submittedName>
</protein>
<dbReference type="Proteomes" id="UP000095286">
    <property type="component" value="Unplaced"/>
</dbReference>
<evidence type="ECO:0000313" key="1">
    <source>
        <dbReference type="Proteomes" id="UP000095286"/>
    </source>
</evidence>
<organism evidence="1 2">
    <name type="scientific">Rhabditophanes sp. KR3021</name>
    <dbReference type="NCBI Taxonomy" id="114890"/>
    <lineage>
        <taxon>Eukaryota</taxon>
        <taxon>Metazoa</taxon>
        <taxon>Ecdysozoa</taxon>
        <taxon>Nematoda</taxon>
        <taxon>Chromadorea</taxon>
        <taxon>Rhabditida</taxon>
        <taxon>Tylenchina</taxon>
        <taxon>Panagrolaimomorpha</taxon>
        <taxon>Strongyloidoidea</taxon>
        <taxon>Alloionematidae</taxon>
        <taxon>Rhabditophanes</taxon>
    </lineage>
</organism>
<dbReference type="WBParaSite" id="RSKR_0000297700.1">
    <property type="protein sequence ID" value="RSKR_0000297700.1"/>
    <property type="gene ID" value="RSKR_0000297700"/>
</dbReference>
<name>A0AC35TPH3_9BILA</name>